<dbReference type="GO" id="GO:0106310">
    <property type="term" value="F:protein serine kinase activity"/>
    <property type="evidence" value="ECO:0007669"/>
    <property type="project" value="UniProtKB-UniRule"/>
</dbReference>
<comment type="cofactor">
    <cofactor evidence="10">
        <name>Mg(2+)</name>
        <dbReference type="ChEBI" id="CHEBI:18420"/>
    </cofactor>
</comment>
<comment type="similarity">
    <text evidence="1 10">Belongs to the protein kinase superfamily. CMGC Ser/Thr protein kinase family. MAP kinase subfamily.</text>
</comment>
<dbReference type="InterPro" id="IPR008271">
    <property type="entry name" value="Ser/Thr_kinase_AS"/>
</dbReference>
<dbReference type="Pfam" id="PF00069">
    <property type="entry name" value="Pkinase"/>
    <property type="match status" value="1"/>
</dbReference>
<dbReference type="SUPFAM" id="SSF56112">
    <property type="entry name" value="Protein kinase-like (PK-like)"/>
    <property type="match status" value="1"/>
</dbReference>
<dbReference type="AlphaFoldDB" id="A0ABD6EPA2"/>
<dbReference type="PANTHER" id="PTHR24055">
    <property type="entry name" value="MITOGEN-ACTIVATED PROTEIN KINASE"/>
    <property type="match status" value="1"/>
</dbReference>
<dbReference type="PRINTS" id="PR01772">
    <property type="entry name" value="JNKMAPKINASE"/>
</dbReference>
<evidence type="ECO:0000256" key="6">
    <source>
        <dbReference type="ARBA" id="ARBA00022777"/>
    </source>
</evidence>
<dbReference type="SMART" id="SM00220">
    <property type="entry name" value="S_TKc"/>
    <property type="match status" value="1"/>
</dbReference>
<evidence type="ECO:0000256" key="3">
    <source>
        <dbReference type="ARBA" id="ARBA00022553"/>
    </source>
</evidence>
<evidence type="ECO:0000256" key="4">
    <source>
        <dbReference type="ARBA" id="ARBA00022679"/>
    </source>
</evidence>
<dbReference type="GO" id="GO:0005737">
    <property type="term" value="C:cytoplasm"/>
    <property type="evidence" value="ECO:0007669"/>
    <property type="project" value="UniProtKB-SubCell"/>
</dbReference>
<organism evidence="12 13">
    <name type="scientific">Gnathostoma spinigerum</name>
    <dbReference type="NCBI Taxonomy" id="75299"/>
    <lineage>
        <taxon>Eukaryota</taxon>
        <taxon>Metazoa</taxon>
        <taxon>Ecdysozoa</taxon>
        <taxon>Nematoda</taxon>
        <taxon>Chromadorea</taxon>
        <taxon>Rhabditida</taxon>
        <taxon>Spirurina</taxon>
        <taxon>Gnathostomatomorpha</taxon>
        <taxon>Gnathostomatoidea</taxon>
        <taxon>Gnathostomatidae</taxon>
        <taxon>Gnathostoma</taxon>
    </lineage>
</organism>
<evidence type="ECO:0000313" key="12">
    <source>
        <dbReference type="EMBL" id="MFH4981800.1"/>
    </source>
</evidence>
<keyword evidence="3 10" id="KW-0597">Phosphoprotein</keyword>
<keyword evidence="2 10" id="KW-0723">Serine/threonine-protein kinase</keyword>
<evidence type="ECO:0000256" key="2">
    <source>
        <dbReference type="ARBA" id="ARBA00022527"/>
    </source>
</evidence>
<comment type="subcellular location">
    <subcellularLocation>
        <location evidence="10">Cytoplasm</location>
    </subcellularLocation>
</comment>
<evidence type="ECO:0000313" key="13">
    <source>
        <dbReference type="Proteomes" id="UP001608902"/>
    </source>
</evidence>
<protein>
    <recommendedName>
        <fullName evidence="10">Stress-activated protein kinase JNK</fullName>
        <ecNumber evidence="10">2.7.11.24</ecNumber>
    </recommendedName>
</protein>
<evidence type="ECO:0000259" key="11">
    <source>
        <dbReference type="PROSITE" id="PS50011"/>
    </source>
</evidence>
<feature type="domain" description="Protein kinase" evidence="11">
    <location>
        <begin position="1"/>
        <end position="259"/>
    </location>
</feature>
<comment type="catalytic activity">
    <reaction evidence="9">
        <text>L-seryl-[protein] + ATP = O-phospho-L-seryl-[protein] + ADP + H(+)</text>
        <dbReference type="Rhea" id="RHEA:17989"/>
        <dbReference type="Rhea" id="RHEA-COMP:9863"/>
        <dbReference type="Rhea" id="RHEA-COMP:11604"/>
        <dbReference type="ChEBI" id="CHEBI:15378"/>
        <dbReference type="ChEBI" id="CHEBI:29999"/>
        <dbReference type="ChEBI" id="CHEBI:30616"/>
        <dbReference type="ChEBI" id="CHEBI:83421"/>
        <dbReference type="ChEBI" id="CHEBI:456216"/>
        <dbReference type="EC" id="2.7.11.24"/>
    </reaction>
</comment>
<comment type="catalytic activity">
    <reaction evidence="8">
        <text>L-threonyl-[protein] + ATP = O-phospho-L-threonyl-[protein] + ADP + H(+)</text>
        <dbReference type="Rhea" id="RHEA:46608"/>
        <dbReference type="Rhea" id="RHEA-COMP:11060"/>
        <dbReference type="Rhea" id="RHEA-COMP:11605"/>
        <dbReference type="ChEBI" id="CHEBI:15378"/>
        <dbReference type="ChEBI" id="CHEBI:30013"/>
        <dbReference type="ChEBI" id="CHEBI:30616"/>
        <dbReference type="ChEBI" id="CHEBI:61977"/>
        <dbReference type="ChEBI" id="CHEBI:456216"/>
        <dbReference type="EC" id="2.7.11.24"/>
    </reaction>
</comment>
<dbReference type="InterPro" id="IPR000719">
    <property type="entry name" value="Prot_kinase_dom"/>
</dbReference>
<comment type="function">
    <text evidence="10">Responds to activation by environmental stress and pro-inflammatory cytokines by phosphorylating a number of transcription factors, and thus regulates transcriptional activity.</text>
</comment>
<dbReference type="EMBL" id="JBGFUD010007912">
    <property type="protein sequence ID" value="MFH4981800.1"/>
    <property type="molecule type" value="Genomic_DNA"/>
</dbReference>
<reference evidence="12 13" key="1">
    <citation type="submission" date="2024-08" db="EMBL/GenBank/DDBJ databases">
        <title>Gnathostoma spinigerum genome.</title>
        <authorList>
            <person name="Gonzalez-Bertolin B."/>
            <person name="Monzon S."/>
            <person name="Zaballos A."/>
            <person name="Jimenez P."/>
            <person name="Dekumyoy P."/>
            <person name="Varona S."/>
            <person name="Cuesta I."/>
            <person name="Sumanam S."/>
            <person name="Adisakwattana P."/>
            <person name="Gasser R.B."/>
            <person name="Hernandez-Gonzalez A."/>
            <person name="Young N.D."/>
            <person name="Perteguer M.J."/>
        </authorList>
    </citation>
    <scope>NUCLEOTIDE SEQUENCE [LARGE SCALE GENOMIC DNA]</scope>
    <source>
        <strain evidence="12">AL3</strain>
        <tissue evidence="12">Liver</tissue>
    </source>
</reference>
<dbReference type="Gene3D" id="1.10.510.10">
    <property type="entry name" value="Transferase(Phosphotransferase) domain 1"/>
    <property type="match status" value="1"/>
</dbReference>
<evidence type="ECO:0000256" key="10">
    <source>
        <dbReference type="RuleBase" id="RU368052"/>
    </source>
</evidence>
<evidence type="ECO:0000256" key="5">
    <source>
        <dbReference type="ARBA" id="ARBA00022741"/>
    </source>
</evidence>
<proteinExistence type="inferred from homology"/>
<keyword evidence="5 10" id="KW-0547">Nucleotide-binding</keyword>
<name>A0ABD6EPA2_9BILA</name>
<dbReference type="FunFam" id="1.10.510.10:FF:000624">
    <property type="entry name" value="Mitogen-activated protein kinase"/>
    <property type="match status" value="1"/>
</dbReference>
<evidence type="ECO:0000256" key="1">
    <source>
        <dbReference type="ARBA" id="ARBA00008832"/>
    </source>
</evidence>
<dbReference type="Proteomes" id="UP001608902">
    <property type="component" value="Unassembled WGS sequence"/>
</dbReference>
<evidence type="ECO:0000256" key="8">
    <source>
        <dbReference type="ARBA" id="ARBA00047592"/>
    </source>
</evidence>
<keyword evidence="10" id="KW-0460">Magnesium</keyword>
<keyword evidence="7 10" id="KW-0067">ATP-binding</keyword>
<dbReference type="InterPro" id="IPR011009">
    <property type="entry name" value="Kinase-like_dom_sf"/>
</dbReference>
<gene>
    <name evidence="12" type="ORF">AB6A40_008509</name>
</gene>
<dbReference type="GO" id="GO:0005524">
    <property type="term" value="F:ATP binding"/>
    <property type="evidence" value="ECO:0007669"/>
    <property type="project" value="UniProtKB-UniRule"/>
</dbReference>
<evidence type="ECO:0000256" key="9">
    <source>
        <dbReference type="ARBA" id="ARBA00048312"/>
    </source>
</evidence>
<keyword evidence="13" id="KW-1185">Reference proteome</keyword>
<accession>A0ABD6EPA2</accession>
<evidence type="ECO:0000256" key="7">
    <source>
        <dbReference type="ARBA" id="ARBA00022840"/>
    </source>
</evidence>
<dbReference type="GO" id="GO:0004707">
    <property type="term" value="F:MAP kinase activity"/>
    <property type="evidence" value="ECO:0007669"/>
    <property type="project" value="UniProtKB-UniRule"/>
</dbReference>
<keyword evidence="6 10" id="KW-0418">Kinase</keyword>
<dbReference type="Gene3D" id="3.30.200.20">
    <property type="entry name" value="Phosphorylase Kinase, domain 1"/>
    <property type="match status" value="1"/>
</dbReference>
<dbReference type="EC" id="2.7.11.24" evidence="10"/>
<dbReference type="InterPro" id="IPR008351">
    <property type="entry name" value="MAPK_JNK"/>
</dbReference>
<keyword evidence="4 10" id="KW-0808">Transferase</keyword>
<sequence>MTARRTYREFVLLTTMKHRNLISLENAFSPQTNVENFEEVYLVMEYMRHDLAQVIKNLKLDHNRLSYLVYQMIVAVNYLHRSGIIHRDLKPSNIVVNDECILKILDYGLARKIESGERMSIYVVTRFYRSPEVILGLPYDEKVDVWSIGCIMAELILRHILFPGKDRIDQWSQITQHLGSPPREFVDRLDPHVRLFVRSKGFIPPRSMDEMFPDSYFFGKDPKAPQLNADNARDLLSKMLKYDPKDRISIEDAVHHPYVHLWYDEDEWNAPLPENRYNPQMDFIDQPIEEWKQLLFREVRHFEEGHDVFGSVETEDSEV</sequence>
<dbReference type="PROSITE" id="PS50011">
    <property type="entry name" value="PROTEIN_KINASE_DOM"/>
    <property type="match status" value="1"/>
</dbReference>
<comment type="caution">
    <text evidence="12">The sequence shown here is derived from an EMBL/GenBank/DDBJ whole genome shotgun (WGS) entry which is preliminary data.</text>
</comment>
<dbReference type="InterPro" id="IPR050117">
    <property type="entry name" value="MAPK"/>
</dbReference>
<dbReference type="PROSITE" id="PS00108">
    <property type="entry name" value="PROTEIN_KINASE_ST"/>
    <property type="match status" value="1"/>
</dbReference>